<keyword evidence="2" id="KW-1185">Reference proteome</keyword>
<dbReference type="Proteomes" id="UP001057402">
    <property type="component" value="Chromosome 12"/>
</dbReference>
<sequence length="297" mass="35307">MDGNHHHLHPQHPHHHQVPWEPSQPWMNGNVDPSSLSSPVTTDRYPQWSYQETKEFLVIRDDLDLAFLEMKRNKLLWEVISSKMREKGYNRNADQCKCKWKNLVTRYKGCETSEAEEMRQQFPFFNDMQAIFGARMQKMLWAEEEGRGGDSSSRKKSPMTALFLEEEKEEEEEEEEDSEEGEMGRRRRKTNGKKKNRVKSGGSSGSGGSGEVRSLLEDFMKQQSEMEVQWREAFEMRESERRAKEMEWRQMMEALENERIAMDQMWREREEQRRVRAEARAEKRDAMVAALLHELRK</sequence>
<dbReference type="EMBL" id="CM042891">
    <property type="protein sequence ID" value="KAI4302675.1"/>
    <property type="molecule type" value="Genomic_DNA"/>
</dbReference>
<protein>
    <submittedName>
        <fullName evidence="1">Uncharacterized protein</fullName>
    </submittedName>
</protein>
<organism evidence="1 2">
    <name type="scientific">Melastoma candidum</name>
    <dbReference type="NCBI Taxonomy" id="119954"/>
    <lineage>
        <taxon>Eukaryota</taxon>
        <taxon>Viridiplantae</taxon>
        <taxon>Streptophyta</taxon>
        <taxon>Embryophyta</taxon>
        <taxon>Tracheophyta</taxon>
        <taxon>Spermatophyta</taxon>
        <taxon>Magnoliopsida</taxon>
        <taxon>eudicotyledons</taxon>
        <taxon>Gunneridae</taxon>
        <taxon>Pentapetalae</taxon>
        <taxon>rosids</taxon>
        <taxon>malvids</taxon>
        <taxon>Myrtales</taxon>
        <taxon>Melastomataceae</taxon>
        <taxon>Melastomatoideae</taxon>
        <taxon>Melastomateae</taxon>
        <taxon>Melastoma</taxon>
    </lineage>
</organism>
<name>A0ACB9KZM0_9MYRT</name>
<comment type="caution">
    <text evidence="1">The sequence shown here is derived from an EMBL/GenBank/DDBJ whole genome shotgun (WGS) entry which is preliminary data.</text>
</comment>
<evidence type="ECO:0000313" key="1">
    <source>
        <dbReference type="EMBL" id="KAI4302675.1"/>
    </source>
</evidence>
<evidence type="ECO:0000313" key="2">
    <source>
        <dbReference type="Proteomes" id="UP001057402"/>
    </source>
</evidence>
<accession>A0ACB9KZM0</accession>
<gene>
    <name evidence="1" type="ORF">MLD38_038395</name>
</gene>
<reference evidence="2" key="1">
    <citation type="journal article" date="2023" name="Front. Plant Sci.">
        <title>Chromosomal-level genome assembly of Melastoma candidum provides insights into trichome evolution.</title>
        <authorList>
            <person name="Zhong Y."/>
            <person name="Wu W."/>
            <person name="Sun C."/>
            <person name="Zou P."/>
            <person name="Liu Y."/>
            <person name="Dai S."/>
            <person name="Zhou R."/>
        </authorList>
    </citation>
    <scope>NUCLEOTIDE SEQUENCE [LARGE SCALE GENOMIC DNA]</scope>
</reference>
<proteinExistence type="predicted"/>